<dbReference type="InterPro" id="IPR038624">
    <property type="entry name" value="YedD-like_sf"/>
</dbReference>
<evidence type="ECO:0000313" key="2">
    <source>
        <dbReference type="EMBL" id="SFN63638.1"/>
    </source>
</evidence>
<dbReference type="Gene3D" id="2.40.128.500">
    <property type="entry name" value="YedD-like protein"/>
    <property type="match status" value="1"/>
</dbReference>
<dbReference type="EMBL" id="FOVC01000012">
    <property type="protein sequence ID" value="SFN63638.1"/>
    <property type="molecule type" value="Genomic_DNA"/>
</dbReference>
<accession>A0A1I5AMI5</accession>
<dbReference type="InterPro" id="IPR025596">
    <property type="entry name" value="YedD"/>
</dbReference>
<organism evidence="2 3">
    <name type="scientific">Izhakiella capsodis</name>
    <dbReference type="NCBI Taxonomy" id="1367852"/>
    <lineage>
        <taxon>Bacteria</taxon>
        <taxon>Pseudomonadati</taxon>
        <taxon>Pseudomonadota</taxon>
        <taxon>Gammaproteobacteria</taxon>
        <taxon>Enterobacterales</taxon>
        <taxon>Erwiniaceae</taxon>
        <taxon>Izhakiella</taxon>
    </lineage>
</organism>
<dbReference type="RefSeq" id="WP_092879371.1">
    <property type="nucleotide sequence ID" value="NZ_FOVC01000012.1"/>
</dbReference>
<feature type="signal peptide" evidence="1">
    <location>
        <begin position="1"/>
        <end position="20"/>
    </location>
</feature>
<protein>
    <submittedName>
        <fullName evidence="2">YedD-like protein</fullName>
    </submittedName>
</protein>
<dbReference type="PROSITE" id="PS51257">
    <property type="entry name" value="PROKAR_LIPOPROTEIN"/>
    <property type="match status" value="1"/>
</dbReference>
<proteinExistence type="predicted"/>
<evidence type="ECO:0000313" key="3">
    <source>
        <dbReference type="Proteomes" id="UP000242222"/>
    </source>
</evidence>
<name>A0A1I5AMI5_9GAMM</name>
<sequence length="139" mass="15227">MKNWMIAGSMIMVLSGCAQLTNYASAVKTPPPAALVGNWQTFGPQSGLVSDRAMGSLIIDSQGNTLDCRQWERVIAKPGKISRIEGELVNVNQQLRVMPLQLKGGELNYDSLVMRKVSNPTPACQQAWLNDRAQAAKRK</sequence>
<dbReference type="Pfam" id="PF13987">
    <property type="entry name" value="YedD"/>
    <property type="match status" value="1"/>
</dbReference>
<reference evidence="3" key="1">
    <citation type="submission" date="2016-10" db="EMBL/GenBank/DDBJ databases">
        <authorList>
            <person name="Varghese N."/>
            <person name="Submissions S."/>
        </authorList>
    </citation>
    <scope>NUCLEOTIDE SEQUENCE [LARGE SCALE GENOMIC DNA]</scope>
    <source>
        <strain evidence="3">N6PO6</strain>
    </source>
</reference>
<evidence type="ECO:0000256" key="1">
    <source>
        <dbReference type="SAM" id="SignalP"/>
    </source>
</evidence>
<keyword evidence="3" id="KW-1185">Reference proteome</keyword>
<dbReference type="Proteomes" id="UP000242222">
    <property type="component" value="Unassembled WGS sequence"/>
</dbReference>
<dbReference type="NCBIfam" id="NF007705">
    <property type="entry name" value="PRK10397.1"/>
    <property type="match status" value="1"/>
</dbReference>
<dbReference type="AlphaFoldDB" id="A0A1I5AMI5"/>
<keyword evidence="1" id="KW-0732">Signal</keyword>
<dbReference type="OrthoDB" id="6518935at2"/>
<gene>
    <name evidence="2" type="ORF">SAMN05216516_11279</name>
</gene>
<feature type="chain" id="PRO_5017400762" evidence="1">
    <location>
        <begin position="21"/>
        <end position="139"/>
    </location>
</feature>